<keyword evidence="1" id="KW-0472">Membrane</keyword>
<gene>
    <name evidence="2" type="ORF">SAMN04487859_103214</name>
</gene>
<evidence type="ECO:0008006" key="4">
    <source>
        <dbReference type="Google" id="ProtNLM"/>
    </source>
</evidence>
<evidence type="ECO:0000313" key="3">
    <source>
        <dbReference type="Proteomes" id="UP000198599"/>
    </source>
</evidence>
<dbReference type="InterPro" id="IPR025597">
    <property type="entry name" value="DUF4345"/>
</dbReference>
<dbReference type="STRING" id="1005928.SAMN04487859_103214"/>
<evidence type="ECO:0000313" key="2">
    <source>
        <dbReference type="EMBL" id="SFN49460.1"/>
    </source>
</evidence>
<keyword evidence="1" id="KW-0812">Transmembrane</keyword>
<protein>
    <recommendedName>
        <fullName evidence="4">DUF4345 domain-containing protein</fullName>
    </recommendedName>
</protein>
<feature type="transmembrane region" description="Helical" evidence="1">
    <location>
        <begin position="76"/>
        <end position="98"/>
    </location>
</feature>
<sequence>MTLSIFQKFALGIAGVTALSIGGFILVAPHAFYADYGIALDRDPSLLSELRAPGAGLATLGAIMLAGSARAACARVALVAVLTVYVAFPIGRLISLAIDGMPSASVIGALGIEIAIATLCLVAFRHGRGNTLARPRIAVPQNRYPT</sequence>
<proteinExistence type="predicted"/>
<evidence type="ECO:0000256" key="1">
    <source>
        <dbReference type="SAM" id="Phobius"/>
    </source>
</evidence>
<dbReference type="Pfam" id="PF14248">
    <property type="entry name" value="DUF4345"/>
    <property type="match status" value="1"/>
</dbReference>
<accession>A0A1I4ZHT4</accession>
<dbReference type="EMBL" id="FOVP01000003">
    <property type="protein sequence ID" value="SFN49460.1"/>
    <property type="molecule type" value="Genomic_DNA"/>
</dbReference>
<reference evidence="3" key="1">
    <citation type="submission" date="2016-10" db="EMBL/GenBank/DDBJ databases">
        <authorList>
            <person name="Varghese N."/>
            <person name="Submissions S."/>
        </authorList>
    </citation>
    <scope>NUCLEOTIDE SEQUENCE [LARGE SCALE GENOMIC DNA]</scope>
    <source>
        <strain evidence="3">DSM 28463</strain>
    </source>
</reference>
<dbReference type="AlphaFoldDB" id="A0A1I4ZHT4"/>
<keyword evidence="1" id="KW-1133">Transmembrane helix</keyword>
<feature type="transmembrane region" description="Helical" evidence="1">
    <location>
        <begin position="52"/>
        <end position="69"/>
    </location>
</feature>
<name>A0A1I4ZHT4_9RHOB</name>
<feature type="transmembrane region" description="Helical" evidence="1">
    <location>
        <begin position="9"/>
        <end position="32"/>
    </location>
</feature>
<keyword evidence="3" id="KW-1185">Reference proteome</keyword>
<feature type="transmembrane region" description="Helical" evidence="1">
    <location>
        <begin position="104"/>
        <end position="124"/>
    </location>
</feature>
<dbReference type="RefSeq" id="WP_092835131.1">
    <property type="nucleotide sequence ID" value="NZ_FOVP01000003.1"/>
</dbReference>
<dbReference type="Proteomes" id="UP000198599">
    <property type="component" value="Unassembled WGS sequence"/>
</dbReference>
<dbReference type="OrthoDB" id="583466at2"/>
<organism evidence="2 3">
    <name type="scientific">Roseovarius lutimaris</name>
    <dbReference type="NCBI Taxonomy" id="1005928"/>
    <lineage>
        <taxon>Bacteria</taxon>
        <taxon>Pseudomonadati</taxon>
        <taxon>Pseudomonadota</taxon>
        <taxon>Alphaproteobacteria</taxon>
        <taxon>Rhodobacterales</taxon>
        <taxon>Roseobacteraceae</taxon>
        <taxon>Roseovarius</taxon>
    </lineage>
</organism>